<keyword evidence="3" id="KW-1185">Reference proteome</keyword>
<name>A0A815N859_9BILA</name>
<dbReference type="PANTHER" id="PTHR16121">
    <property type="entry name" value="CAP-SPECIFIC MRNA (NUCLEOSIDE-2'-O-)-METHYLTRANSFERASE 1-RELATED"/>
    <property type="match status" value="1"/>
</dbReference>
<dbReference type="PANTHER" id="PTHR16121:SF2">
    <property type="entry name" value="CAP-SPECIFIC MRNA (NUCLEOSIDE-2'-O-)-METHYLTRANSFERASE 2"/>
    <property type="match status" value="1"/>
</dbReference>
<dbReference type="Proteomes" id="UP000681722">
    <property type="component" value="Unassembled WGS sequence"/>
</dbReference>
<dbReference type="EMBL" id="CAJNOQ010018482">
    <property type="protein sequence ID" value="CAF1429709.1"/>
    <property type="molecule type" value="Genomic_DNA"/>
</dbReference>
<sequence>MCTNTWIKMVELLHKYSLIPSNILNKYFRSLHSCEAPGALICATNHKLRQLYDNSGNILNKGNICGLWKQAKAALVTTDGSVDTSSDPNEQGSIVSELRYAEAVTALGASEKGGALVLKM</sequence>
<proteinExistence type="predicted"/>
<organism evidence="1 3">
    <name type="scientific">Didymodactylos carnosus</name>
    <dbReference type="NCBI Taxonomy" id="1234261"/>
    <lineage>
        <taxon>Eukaryota</taxon>
        <taxon>Metazoa</taxon>
        <taxon>Spiralia</taxon>
        <taxon>Gnathifera</taxon>
        <taxon>Rotifera</taxon>
        <taxon>Eurotatoria</taxon>
        <taxon>Bdelloidea</taxon>
        <taxon>Philodinida</taxon>
        <taxon>Philodinidae</taxon>
        <taxon>Didymodactylos</taxon>
    </lineage>
</organism>
<dbReference type="EMBL" id="CAJOBC010083915">
    <property type="protein sequence ID" value="CAF4308814.1"/>
    <property type="molecule type" value="Genomic_DNA"/>
</dbReference>
<evidence type="ECO:0000313" key="2">
    <source>
        <dbReference type="EMBL" id="CAF4308814.1"/>
    </source>
</evidence>
<accession>A0A815N859</accession>
<dbReference type="GO" id="GO:0006370">
    <property type="term" value="P:7-methylguanosine mRNA capping"/>
    <property type="evidence" value="ECO:0007669"/>
    <property type="project" value="TreeGrafter"/>
</dbReference>
<reference evidence="1" key="1">
    <citation type="submission" date="2021-02" db="EMBL/GenBank/DDBJ databases">
        <authorList>
            <person name="Nowell W R."/>
        </authorList>
    </citation>
    <scope>NUCLEOTIDE SEQUENCE</scope>
</reference>
<evidence type="ECO:0000313" key="1">
    <source>
        <dbReference type="EMBL" id="CAF1429709.1"/>
    </source>
</evidence>
<dbReference type="GO" id="GO:0005634">
    <property type="term" value="C:nucleus"/>
    <property type="evidence" value="ECO:0007669"/>
    <property type="project" value="TreeGrafter"/>
</dbReference>
<comment type="caution">
    <text evidence="1">The sequence shown here is derived from an EMBL/GenBank/DDBJ whole genome shotgun (WGS) entry which is preliminary data.</text>
</comment>
<dbReference type="Proteomes" id="UP000663829">
    <property type="component" value="Unassembled WGS sequence"/>
</dbReference>
<gene>
    <name evidence="1" type="ORF">GPM918_LOCUS33956</name>
    <name evidence="2" type="ORF">SRO942_LOCUS34650</name>
</gene>
<dbReference type="GO" id="GO:0004483">
    <property type="term" value="F:methyltransferase cap1 activity"/>
    <property type="evidence" value="ECO:0007669"/>
    <property type="project" value="TreeGrafter"/>
</dbReference>
<dbReference type="GO" id="GO:0005737">
    <property type="term" value="C:cytoplasm"/>
    <property type="evidence" value="ECO:0007669"/>
    <property type="project" value="TreeGrafter"/>
</dbReference>
<dbReference type="AlphaFoldDB" id="A0A815N859"/>
<protein>
    <submittedName>
        <fullName evidence="1">Uncharacterized protein</fullName>
    </submittedName>
</protein>
<dbReference type="Gene3D" id="3.40.50.12760">
    <property type="match status" value="1"/>
</dbReference>
<dbReference type="OrthoDB" id="429597at2759"/>
<dbReference type="InterPro" id="IPR050851">
    <property type="entry name" value="mRNA_Cap_2O-Ribose_MeTrfase"/>
</dbReference>
<evidence type="ECO:0000313" key="3">
    <source>
        <dbReference type="Proteomes" id="UP000663829"/>
    </source>
</evidence>